<dbReference type="SUPFAM" id="SSF49785">
    <property type="entry name" value="Galactose-binding domain-like"/>
    <property type="match status" value="1"/>
</dbReference>
<keyword evidence="3" id="KW-0964">Secreted</keyword>
<organism evidence="11 12">
    <name type="scientific">Marilutibacter maris</name>
    <dbReference type="NCBI Taxonomy" id="1605891"/>
    <lineage>
        <taxon>Bacteria</taxon>
        <taxon>Pseudomonadati</taxon>
        <taxon>Pseudomonadota</taxon>
        <taxon>Gammaproteobacteria</taxon>
        <taxon>Lysobacterales</taxon>
        <taxon>Lysobacteraceae</taxon>
        <taxon>Marilutibacter</taxon>
    </lineage>
</organism>
<keyword evidence="5" id="KW-0732">Signal</keyword>
<evidence type="ECO:0000256" key="3">
    <source>
        <dbReference type="ARBA" id="ARBA00022525"/>
    </source>
</evidence>
<feature type="active site" description="Charge relay system" evidence="9">
    <location>
        <position position="414"/>
    </location>
</feature>
<dbReference type="PRINTS" id="PR00723">
    <property type="entry name" value="SUBTILISIN"/>
</dbReference>
<dbReference type="InterPro" id="IPR002884">
    <property type="entry name" value="P_dom"/>
</dbReference>
<evidence type="ECO:0000256" key="9">
    <source>
        <dbReference type="PROSITE-ProRule" id="PRU01240"/>
    </source>
</evidence>
<dbReference type="InterPro" id="IPR034176">
    <property type="entry name" value="Peptidases_S8_13"/>
</dbReference>
<dbReference type="Pfam" id="PF04151">
    <property type="entry name" value="PPC"/>
    <property type="match status" value="1"/>
</dbReference>
<dbReference type="InterPro" id="IPR036852">
    <property type="entry name" value="Peptidase_S8/S53_dom_sf"/>
</dbReference>
<dbReference type="GO" id="GO:0006508">
    <property type="term" value="P:proteolysis"/>
    <property type="evidence" value="ECO:0007669"/>
    <property type="project" value="UniProtKB-KW"/>
</dbReference>
<dbReference type="InterPro" id="IPR015500">
    <property type="entry name" value="Peptidase_S8_subtilisin-rel"/>
</dbReference>
<dbReference type="EMBL" id="VICD02000002">
    <property type="protein sequence ID" value="KAB8198832.1"/>
    <property type="molecule type" value="Genomic_DNA"/>
</dbReference>
<keyword evidence="7 9" id="KW-0720">Serine protease</keyword>
<dbReference type="PROSITE" id="PS00136">
    <property type="entry name" value="SUBTILASE_ASP"/>
    <property type="match status" value="1"/>
</dbReference>
<dbReference type="CDD" id="cd07496">
    <property type="entry name" value="Peptidases_S8_13"/>
    <property type="match status" value="1"/>
</dbReference>
<dbReference type="PANTHER" id="PTHR43806:SF11">
    <property type="entry name" value="CEREVISIN-RELATED"/>
    <property type="match status" value="1"/>
</dbReference>
<dbReference type="InterPro" id="IPR050131">
    <property type="entry name" value="Peptidase_S8_subtilisin-like"/>
</dbReference>
<evidence type="ECO:0000256" key="10">
    <source>
        <dbReference type="RuleBase" id="RU003355"/>
    </source>
</evidence>
<keyword evidence="6 9" id="KW-0378">Hydrolase</keyword>
<dbReference type="Gene3D" id="3.40.50.200">
    <property type="entry name" value="Peptidase S8/S53 domain"/>
    <property type="match status" value="1"/>
</dbReference>
<comment type="subcellular location">
    <subcellularLocation>
        <location evidence="1">Secreted</location>
    </subcellularLocation>
</comment>
<dbReference type="Proteomes" id="UP000320431">
    <property type="component" value="Unassembled WGS sequence"/>
</dbReference>
<dbReference type="PANTHER" id="PTHR43806">
    <property type="entry name" value="PEPTIDASE S8"/>
    <property type="match status" value="1"/>
</dbReference>
<dbReference type="InterPro" id="IPR000209">
    <property type="entry name" value="Peptidase_S8/S53_dom"/>
</dbReference>
<evidence type="ECO:0000256" key="2">
    <source>
        <dbReference type="ARBA" id="ARBA00011073"/>
    </source>
</evidence>
<dbReference type="InterPro" id="IPR023827">
    <property type="entry name" value="Peptidase_S8_Asp-AS"/>
</dbReference>
<keyword evidence="4 9" id="KW-0645">Protease</keyword>
<proteinExistence type="inferred from homology"/>
<dbReference type="SUPFAM" id="SSF52743">
    <property type="entry name" value="Subtilisin-like"/>
    <property type="match status" value="1"/>
</dbReference>
<gene>
    <name evidence="11" type="ORF">FKV24_000145</name>
</gene>
<name>A0A508BDL1_9GAMM</name>
<dbReference type="PROSITE" id="PS00137">
    <property type="entry name" value="SUBTILASE_HIS"/>
    <property type="match status" value="1"/>
</dbReference>
<dbReference type="InterPro" id="IPR023828">
    <property type="entry name" value="Peptidase_S8_Ser-AS"/>
</dbReference>
<dbReference type="FunFam" id="3.40.50.200:FF:000022">
    <property type="entry name" value="Extracellular protease"/>
    <property type="match status" value="1"/>
</dbReference>
<evidence type="ECO:0000256" key="7">
    <source>
        <dbReference type="ARBA" id="ARBA00022825"/>
    </source>
</evidence>
<dbReference type="FunFam" id="2.60.120.260:FF:000149">
    <property type="entry name" value="Leupeptin-inactivating enzyme 1"/>
    <property type="match status" value="1"/>
</dbReference>
<accession>A0A508BDL1</accession>
<dbReference type="InterPro" id="IPR007280">
    <property type="entry name" value="Peptidase_C_arc/bac"/>
</dbReference>
<evidence type="ECO:0000256" key="5">
    <source>
        <dbReference type="ARBA" id="ARBA00022729"/>
    </source>
</evidence>
<comment type="caution">
    <text evidence="11">The sequence shown here is derived from an EMBL/GenBank/DDBJ whole genome shotgun (WGS) entry which is preliminary data.</text>
</comment>
<dbReference type="Pfam" id="PF01483">
    <property type="entry name" value="P_proprotein"/>
    <property type="match status" value="1"/>
</dbReference>
<dbReference type="PROSITE" id="PS51892">
    <property type="entry name" value="SUBTILASE"/>
    <property type="match status" value="1"/>
</dbReference>
<evidence type="ECO:0000256" key="8">
    <source>
        <dbReference type="ARBA" id="ARBA00023145"/>
    </source>
</evidence>
<dbReference type="InterPro" id="IPR008979">
    <property type="entry name" value="Galactose-bd-like_sf"/>
</dbReference>
<evidence type="ECO:0000313" key="12">
    <source>
        <dbReference type="Proteomes" id="UP000320431"/>
    </source>
</evidence>
<dbReference type="InterPro" id="IPR022398">
    <property type="entry name" value="Peptidase_S8_His-AS"/>
</dbReference>
<dbReference type="GO" id="GO:0004252">
    <property type="term" value="F:serine-type endopeptidase activity"/>
    <property type="evidence" value="ECO:0007669"/>
    <property type="project" value="UniProtKB-UniRule"/>
</dbReference>
<feature type="active site" description="Charge relay system" evidence="9">
    <location>
        <position position="235"/>
    </location>
</feature>
<evidence type="ECO:0000256" key="6">
    <source>
        <dbReference type="ARBA" id="ARBA00022801"/>
    </source>
</evidence>
<reference evidence="11 12" key="1">
    <citation type="submission" date="2019-10" db="EMBL/GenBank/DDBJ databases">
        <title>Lysobacter alkalisoli sp. nov., isolated from saline-alkaline soil.</title>
        <authorList>
            <person name="Sun J.-Q."/>
        </authorList>
    </citation>
    <scope>NUCLEOTIDE SEQUENCE [LARGE SCALE GENOMIC DNA]</scope>
    <source>
        <strain evidence="11 12">KCTC 42381</strain>
    </source>
</reference>
<dbReference type="AlphaFoldDB" id="A0A508BDL1"/>
<sequence length="704" mass="71941">MPRKDRSIRLNAIAAATVIALSSSFAVSAAERVNIATVQSDGPNNRFIVKYRDGASAPEATVQSALNRAASASGLRGQGKGLGLQRLRRMSMGADVVSADRRLDRAEAETLMRQIAADPNVEYVEVDQIMRPLMTPNDTHYATYLWGMQDGTGGMRVNQAWDSADGEGVVVAVIDTGIASHSDLNANILPGYDFISDSSMARDGNGRDSNPNDEGDWYGANECGGSHPASDSSWHGTHVAGTVAAVGNNNAGVIGAAYKAKVVPVRVLGKCGGYTSDIVDGIAWASGGSVSGVPANANPAEVINMSLGGGGACSSTYQNAINAAVARGTTVVVAAGNDNDNVANYSPASCSNVISVAATNKTGGRASYSNYGSLIDVAAPGGDSPDCTTLIVSTGNAGATTPTSENYKCMAGTSMAAPHVAGAVALMQSVASSPMTPTQIESTLKDTARALPGTCTGGCGAGIVDAKAAVDAAAGGTTPPPTGNELEKGVPATGLSASQGNDVTYTMVVPSGASNLSFTMSGGTGDADLYVKFGSAPTDSSYDCRPYKSGNAETCSFASPQAGTYHVRVKAYSSFSGVSLVGDYSTGGSSGPQTYSNASDYTINDNATVESPITVSGRSGNAPSNASVDVDIRHTYKGDLKVDLVAPDGSTYNIHNRSGGSADNVIGTYTLNLSSEALNGTWKLRVNDNYTQDTGYINSWSVTF</sequence>
<evidence type="ECO:0000313" key="11">
    <source>
        <dbReference type="EMBL" id="KAB8198832.1"/>
    </source>
</evidence>
<dbReference type="Gene3D" id="2.60.120.260">
    <property type="entry name" value="Galactose-binding domain-like"/>
    <property type="match status" value="1"/>
</dbReference>
<dbReference type="PROSITE" id="PS00138">
    <property type="entry name" value="SUBTILASE_SER"/>
    <property type="match status" value="1"/>
</dbReference>
<dbReference type="Pfam" id="PF00082">
    <property type="entry name" value="Peptidase_S8"/>
    <property type="match status" value="1"/>
</dbReference>
<protein>
    <submittedName>
        <fullName evidence="11">S8 family serine peptidase</fullName>
    </submittedName>
</protein>
<comment type="similarity">
    <text evidence="2 9 10">Belongs to the peptidase S8 family.</text>
</comment>
<feature type="active site" description="Charge relay system" evidence="9">
    <location>
        <position position="175"/>
    </location>
</feature>
<dbReference type="GO" id="GO:0005576">
    <property type="term" value="C:extracellular region"/>
    <property type="evidence" value="ECO:0007669"/>
    <property type="project" value="UniProtKB-SubCell"/>
</dbReference>
<evidence type="ECO:0000256" key="4">
    <source>
        <dbReference type="ARBA" id="ARBA00022670"/>
    </source>
</evidence>
<dbReference type="FunFam" id="2.60.120.380:FF:000013">
    <property type="entry name" value="Alkaline serine protease"/>
    <property type="match status" value="1"/>
</dbReference>
<keyword evidence="8" id="KW-0865">Zymogen</keyword>
<evidence type="ECO:0000256" key="1">
    <source>
        <dbReference type="ARBA" id="ARBA00004613"/>
    </source>
</evidence>
<dbReference type="Gene3D" id="2.60.120.380">
    <property type="match status" value="1"/>
</dbReference>
<dbReference type="PROSITE" id="PS51829">
    <property type="entry name" value="P_HOMO_B"/>
    <property type="match status" value="1"/>
</dbReference>